<gene>
    <name evidence="9" type="ORF">PG1780B_0399</name>
</gene>
<evidence type="ECO:0000256" key="2">
    <source>
        <dbReference type="ARBA" id="ARBA00022448"/>
    </source>
</evidence>
<keyword evidence="5 7" id="KW-1133">Transmembrane helix</keyword>
<evidence type="ECO:0000256" key="5">
    <source>
        <dbReference type="ARBA" id="ARBA00022989"/>
    </source>
</evidence>
<evidence type="ECO:0000259" key="8">
    <source>
        <dbReference type="PROSITE" id="PS50928"/>
    </source>
</evidence>
<dbReference type="SUPFAM" id="SSF161098">
    <property type="entry name" value="MetI-like"/>
    <property type="match status" value="1"/>
</dbReference>
<feature type="transmembrane region" description="Helical" evidence="7">
    <location>
        <begin position="31"/>
        <end position="52"/>
    </location>
</feature>
<feature type="transmembrane region" description="Helical" evidence="7">
    <location>
        <begin position="95"/>
        <end position="119"/>
    </location>
</feature>
<keyword evidence="3" id="KW-1003">Cell membrane</keyword>
<dbReference type="InterPro" id="IPR050366">
    <property type="entry name" value="BP-dependent_transpt_permease"/>
</dbReference>
<comment type="subcellular location">
    <subcellularLocation>
        <location evidence="1 7">Cell membrane</location>
        <topology evidence="1 7">Multi-pass membrane protein</topology>
    </subcellularLocation>
</comment>
<keyword evidence="6 7" id="KW-0472">Membrane</keyword>
<organism evidence="9 10">
    <name type="scientific">Bifidobacterium pseudolongum subsp. globosum</name>
    <dbReference type="NCBI Taxonomy" id="1690"/>
    <lineage>
        <taxon>Bacteria</taxon>
        <taxon>Bacillati</taxon>
        <taxon>Actinomycetota</taxon>
        <taxon>Actinomycetes</taxon>
        <taxon>Bifidobacteriales</taxon>
        <taxon>Bifidobacteriaceae</taxon>
        <taxon>Bifidobacterium</taxon>
    </lineage>
</organism>
<dbReference type="PROSITE" id="PS50928">
    <property type="entry name" value="ABC_TM1"/>
    <property type="match status" value="1"/>
</dbReference>
<feature type="transmembrane region" description="Helical" evidence="7">
    <location>
        <begin position="253"/>
        <end position="279"/>
    </location>
</feature>
<comment type="caution">
    <text evidence="9">The sequence shown here is derived from an EMBL/GenBank/DDBJ whole genome shotgun (WGS) entry which is preliminary data.</text>
</comment>
<dbReference type="InterPro" id="IPR000515">
    <property type="entry name" value="MetI-like"/>
</dbReference>
<dbReference type="PANTHER" id="PTHR43386:SF1">
    <property type="entry name" value="D,D-DIPEPTIDE TRANSPORT SYSTEM PERMEASE PROTEIN DDPC-RELATED"/>
    <property type="match status" value="1"/>
</dbReference>
<dbReference type="Pfam" id="PF00528">
    <property type="entry name" value="BPD_transp_1"/>
    <property type="match status" value="1"/>
</dbReference>
<dbReference type="CDD" id="cd06261">
    <property type="entry name" value="TM_PBP2"/>
    <property type="match status" value="1"/>
</dbReference>
<evidence type="ECO:0000313" key="10">
    <source>
        <dbReference type="Proteomes" id="UP000292933"/>
    </source>
</evidence>
<dbReference type="PANTHER" id="PTHR43386">
    <property type="entry name" value="OLIGOPEPTIDE TRANSPORT SYSTEM PERMEASE PROTEIN APPC"/>
    <property type="match status" value="1"/>
</dbReference>
<accession>A0A8B3RN32</accession>
<proteinExistence type="inferred from homology"/>
<dbReference type="Proteomes" id="UP000292933">
    <property type="component" value="Unassembled WGS sequence"/>
</dbReference>
<protein>
    <submittedName>
        <fullName evidence="9">Binding-protein-dependent transport system inner membrane component</fullName>
    </submittedName>
</protein>
<dbReference type="GO" id="GO:0055085">
    <property type="term" value="P:transmembrane transport"/>
    <property type="evidence" value="ECO:0007669"/>
    <property type="project" value="InterPro"/>
</dbReference>
<name>A0A8B3RN32_9BIFI</name>
<dbReference type="AlphaFoldDB" id="A0A8B3RN32"/>
<keyword evidence="2 7" id="KW-0813">Transport</keyword>
<evidence type="ECO:0000256" key="1">
    <source>
        <dbReference type="ARBA" id="ARBA00004651"/>
    </source>
</evidence>
<reference evidence="9 10" key="1">
    <citation type="submission" date="2018-12" db="EMBL/GenBank/DDBJ databases">
        <title>Unveiling genomic diversity among members of the Bifidobacterium pseudolongum species, a widely distributed gut commensal of the animal kingdom.</title>
        <authorList>
            <person name="Lugli G.A."/>
            <person name="Duranti S."/>
            <person name="Albert K."/>
            <person name="Mancabelli L."/>
            <person name="Napoli S."/>
            <person name="Viappiani A."/>
            <person name="Anzalone R."/>
            <person name="Longhi G."/>
            <person name="Milani C."/>
            <person name="Turroni F."/>
            <person name="Alessandri G."/>
            <person name="Sela D.A."/>
            <person name="Van Sinderen D."/>
            <person name="Ventura M."/>
        </authorList>
    </citation>
    <scope>NUCLEOTIDE SEQUENCE [LARGE SCALE GENOMIC DNA]</scope>
    <source>
        <strain evidence="9 10">1780B</strain>
    </source>
</reference>
<dbReference type="Gene3D" id="1.10.3720.10">
    <property type="entry name" value="MetI-like"/>
    <property type="match status" value="1"/>
</dbReference>
<evidence type="ECO:0000256" key="7">
    <source>
        <dbReference type="RuleBase" id="RU363032"/>
    </source>
</evidence>
<feature type="transmembrane region" description="Helical" evidence="7">
    <location>
        <begin position="140"/>
        <end position="165"/>
    </location>
</feature>
<feature type="domain" description="ABC transmembrane type-1" evidence="8">
    <location>
        <begin position="95"/>
        <end position="280"/>
    </location>
</feature>
<dbReference type="InterPro" id="IPR035906">
    <property type="entry name" value="MetI-like_sf"/>
</dbReference>
<keyword evidence="4 7" id="KW-0812">Transmembrane</keyword>
<dbReference type="EMBL" id="RYVC01000005">
    <property type="protein sequence ID" value="RYQ47622.1"/>
    <property type="molecule type" value="Genomic_DNA"/>
</dbReference>
<dbReference type="RefSeq" id="WP_129869084.1">
    <property type="nucleotide sequence ID" value="NZ_RYVB01000006.1"/>
</dbReference>
<evidence type="ECO:0000256" key="4">
    <source>
        <dbReference type="ARBA" id="ARBA00022692"/>
    </source>
</evidence>
<evidence type="ECO:0000256" key="3">
    <source>
        <dbReference type="ARBA" id="ARBA00022475"/>
    </source>
</evidence>
<dbReference type="GO" id="GO:0005886">
    <property type="term" value="C:plasma membrane"/>
    <property type="evidence" value="ECO:0007669"/>
    <property type="project" value="UniProtKB-SubCell"/>
</dbReference>
<evidence type="ECO:0000313" key="9">
    <source>
        <dbReference type="EMBL" id="RYQ47622.1"/>
    </source>
</evidence>
<evidence type="ECO:0000256" key="6">
    <source>
        <dbReference type="ARBA" id="ARBA00023136"/>
    </source>
</evidence>
<comment type="similarity">
    <text evidence="7">Belongs to the binding-protein-dependent transport system permease family.</text>
</comment>
<sequence>MSSITKDFILDGIPAIPEASKRTKRRPGTPTLWGGVAIIAVLLITGMVVSLWPPYDPYTTSADTFAAPSAAHWLGTDNLGRDLFSRLALSAMTGIAISLSTCLAAAVLGTFIGLTAGYFGGYWDTISMRLMDGLLAIPGILVALIVRVILGAGVWQLILAMSLIYTPVLARVVRAPALRIVSQDYVLASRISALPAPVIIVRHVLRNAVSPLLVQCASIASSTVALESALSYLGQGVQPPQPSAGRMVSEYQIYMQVDPLLVIAPMFVIVMLSFGWNLIADGLQSALLSADDKGR</sequence>